<dbReference type="AlphaFoldDB" id="A0A5C6E2L0"/>
<reference evidence="1 2" key="1">
    <citation type="submission" date="2019-02" db="EMBL/GenBank/DDBJ databases">
        <title>Deep-cultivation of Planctomycetes and their phenomic and genomic characterization uncovers novel biology.</title>
        <authorList>
            <person name="Wiegand S."/>
            <person name="Jogler M."/>
            <person name="Boedeker C."/>
            <person name="Pinto D."/>
            <person name="Vollmers J."/>
            <person name="Rivas-Marin E."/>
            <person name="Kohn T."/>
            <person name="Peeters S.H."/>
            <person name="Heuer A."/>
            <person name="Rast P."/>
            <person name="Oberbeckmann S."/>
            <person name="Bunk B."/>
            <person name="Jeske O."/>
            <person name="Meyerdierks A."/>
            <person name="Storesund J.E."/>
            <person name="Kallscheuer N."/>
            <person name="Luecker S."/>
            <person name="Lage O.M."/>
            <person name="Pohl T."/>
            <person name="Merkel B.J."/>
            <person name="Hornburger P."/>
            <person name="Mueller R.-W."/>
            <person name="Bruemmer F."/>
            <person name="Labrenz M."/>
            <person name="Spormann A.M."/>
            <person name="Op Den Camp H."/>
            <person name="Overmann J."/>
            <person name="Amann R."/>
            <person name="Jetten M.S.M."/>
            <person name="Mascher T."/>
            <person name="Medema M.H."/>
            <person name="Devos D.P."/>
            <person name="Kaster A.-K."/>
            <person name="Ovreas L."/>
            <person name="Rohde M."/>
            <person name="Galperin M.Y."/>
            <person name="Jogler C."/>
        </authorList>
    </citation>
    <scope>NUCLEOTIDE SEQUENCE [LARGE SCALE GENOMIC DNA]</scope>
    <source>
        <strain evidence="1 2">Q31b</strain>
    </source>
</reference>
<name>A0A5C6E2L0_9BACT</name>
<comment type="caution">
    <text evidence="1">The sequence shown here is derived from an EMBL/GenBank/DDBJ whole genome shotgun (WGS) entry which is preliminary data.</text>
</comment>
<protein>
    <submittedName>
        <fullName evidence="1">Uncharacterized protein</fullName>
    </submittedName>
</protein>
<organism evidence="1 2">
    <name type="scientific">Novipirellula aureliae</name>
    <dbReference type="NCBI Taxonomy" id="2527966"/>
    <lineage>
        <taxon>Bacteria</taxon>
        <taxon>Pseudomonadati</taxon>
        <taxon>Planctomycetota</taxon>
        <taxon>Planctomycetia</taxon>
        <taxon>Pirellulales</taxon>
        <taxon>Pirellulaceae</taxon>
        <taxon>Novipirellula</taxon>
    </lineage>
</organism>
<accession>A0A5C6E2L0</accession>
<proteinExistence type="predicted"/>
<evidence type="ECO:0000313" key="1">
    <source>
        <dbReference type="EMBL" id="TWU42955.1"/>
    </source>
</evidence>
<evidence type="ECO:0000313" key="2">
    <source>
        <dbReference type="Proteomes" id="UP000315471"/>
    </source>
</evidence>
<keyword evidence="2" id="KW-1185">Reference proteome</keyword>
<dbReference type="EMBL" id="SJPY01000003">
    <property type="protein sequence ID" value="TWU42955.1"/>
    <property type="molecule type" value="Genomic_DNA"/>
</dbReference>
<dbReference type="Proteomes" id="UP000315471">
    <property type="component" value="Unassembled WGS sequence"/>
</dbReference>
<sequence length="92" mass="10711">MKSDPVKTRYTLKTRLRVGAKEHLNERGRTMGRRIQSVEGVRLKIQYERHTSNRVLIARVSTLRCFIRRYLETYGFPAFVALRSARNAPSAC</sequence>
<gene>
    <name evidence="1" type="ORF">Q31b_19890</name>
</gene>